<gene>
    <name evidence="15 17" type="primary">hisIE</name>
    <name evidence="15" type="synonym">hisI</name>
    <name evidence="17" type="ORF">QWY31_13155</name>
</gene>
<organism evidence="17 18">
    <name type="scientific">Shiella aurantiaca</name>
    <dbReference type="NCBI Taxonomy" id="3058365"/>
    <lineage>
        <taxon>Bacteria</taxon>
        <taxon>Pseudomonadati</taxon>
        <taxon>Bacteroidota</taxon>
        <taxon>Cytophagia</taxon>
        <taxon>Cytophagales</taxon>
        <taxon>Shiellaceae</taxon>
        <taxon>Shiella</taxon>
    </lineage>
</organism>
<comment type="similarity">
    <text evidence="7 15">In the N-terminal section; belongs to the PRA-CH family.</text>
</comment>
<dbReference type="Pfam" id="PF01502">
    <property type="entry name" value="PRA-CH"/>
    <property type="match status" value="1"/>
</dbReference>
<keyword evidence="9 15" id="KW-0028">Amino-acid biosynthesis</keyword>
<comment type="subcellular location">
    <subcellularLocation>
        <location evidence="3 15">Cytoplasm</location>
    </subcellularLocation>
</comment>
<dbReference type="EMBL" id="JAUHJS010000007">
    <property type="protein sequence ID" value="MDN4166452.1"/>
    <property type="molecule type" value="Genomic_DNA"/>
</dbReference>
<dbReference type="PANTHER" id="PTHR42945:SF9">
    <property type="entry name" value="HISTIDINE BIOSYNTHESIS BIFUNCTIONAL PROTEIN HISIE"/>
    <property type="match status" value="1"/>
</dbReference>
<evidence type="ECO:0000313" key="17">
    <source>
        <dbReference type="EMBL" id="MDN4166452.1"/>
    </source>
</evidence>
<evidence type="ECO:0000256" key="11">
    <source>
        <dbReference type="ARBA" id="ARBA00022801"/>
    </source>
</evidence>
<feature type="region of interest" description="Phosphoribosyl-AMP cyclohydrolase" evidence="15">
    <location>
        <begin position="1"/>
        <end position="107"/>
    </location>
</feature>
<dbReference type="NCBIfam" id="NF002747">
    <property type="entry name" value="PRK02759.1"/>
    <property type="match status" value="1"/>
</dbReference>
<dbReference type="InterPro" id="IPR002496">
    <property type="entry name" value="PRib_AMP_CycHydrolase_dom"/>
</dbReference>
<keyword evidence="8 15" id="KW-0963">Cytoplasm</keyword>
<dbReference type="NCBIfam" id="NF000768">
    <property type="entry name" value="PRK00051.1"/>
    <property type="match status" value="1"/>
</dbReference>
<keyword evidence="14 15" id="KW-0511">Multifunctional enzyme</keyword>
<comment type="caution">
    <text evidence="17">The sequence shown here is derived from an EMBL/GenBank/DDBJ whole genome shotgun (WGS) entry which is preliminary data.</text>
</comment>
<comment type="pathway">
    <text evidence="4 15">Amino-acid biosynthesis; L-histidine biosynthesis; L-histidine from 5-phospho-alpha-D-ribose 1-diphosphate: step 3/9.</text>
</comment>
<evidence type="ECO:0000256" key="8">
    <source>
        <dbReference type="ARBA" id="ARBA00022490"/>
    </source>
</evidence>
<dbReference type="Gene3D" id="1.10.287.1080">
    <property type="entry name" value="MazG-like"/>
    <property type="match status" value="1"/>
</dbReference>
<comment type="pathway">
    <text evidence="5 15">Amino-acid biosynthesis; L-histidine biosynthesis; L-histidine from 5-phospho-alpha-D-ribose 1-diphosphate: step 2/9.</text>
</comment>
<evidence type="ECO:0000256" key="1">
    <source>
        <dbReference type="ARBA" id="ARBA00000024"/>
    </source>
</evidence>
<dbReference type="InterPro" id="IPR038019">
    <property type="entry name" value="PRib_AMP_CycHydrolase_sf"/>
</dbReference>
<evidence type="ECO:0000256" key="10">
    <source>
        <dbReference type="ARBA" id="ARBA00022741"/>
    </source>
</evidence>
<dbReference type="SUPFAM" id="SSF141734">
    <property type="entry name" value="HisI-like"/>
    <property type="match status" value="1"/>
</dbReference>
<proteinExistence type="inferred from homology"/>
<name>A0ABT8F7J1_9BACT</name>
<evidence type="ECO:0000256" key="14">
    <source>
        <dbReference type="ARBA" id="ARBA00023268"/>
    </source>
</evidence>
<dbReference type="CDD" id="cd11534">
    <property type="entry name" value="NTP-PPase_HisIE_like"/>
    <property type="match status" value="1"/>
</dbReference>
<evidence type="ECO:0000256" key="3">
    <source>
        <dbReference type="ARBA" id="ARBA00004496"/>
    </source>
</evidence>
<dbReference type="InterPro" id="IPR021130">
    <property type="entry name" value="PRib-ATP_PPHydrolase-like"/>
</dbReference>
<protein>
    <recommendedName>
        <fullName evidence="15">Histidine biosynthesis bifunctional protein HisIE</fullName>
    </recommendedName>
    <domain>
        <recommendedName>
            <fullName evidence="15">Phosphoribosyl-AMP cyclohydrolase</fullName>
            <shortName evidence="15">PRA-CH</shortName>
            <ecNumber evidence="15">3.5.4.19</ecNumber>
        </recommendedName>
    </domain>
    <domain>
        <recommendedName>
            <fullName evidence="15">Phosphoribosyl-ATP pyrophosphatase</fullName>
            <shortName evidence="15">PRA-PH</shortName>
            <ecNumber evidence="15">3.6.1.31</ecNumber>
        </recommendedName>
    </domain>
</protein>
<dbReference type="SUPFAM" id="SSF101386">
    <property type="entry name" value="all-alpha NTP pyrophosphatases"/>
    <property type="match status" value="1"/>
</dbReference>
<keyword evidence="12 15" id="KW-0067">ATP-binding</keyword>
<evidence type="ECO:0000256" key="7">
    <source>
        <dbReference type="ARBA" id="ARBA00008299"/>
    </source>
</evidence>
<dbReference type="NCBIfam" id="TIGR03188">
    <property type="entry name" value="histidine_hisI"/>
    <property type="match status" value="1"/>
</dbReference>
<dbReference type="PANTHER" id="PTHR42945">
    <property type="entry name" value="HISTIDINE BIOSYNTHESIS BIFUNCTIONAL PROTEIN"/>
    <property type="match status" value="1"/>
</dbReference>
<dbReference type="EC" id="3.5.4.19" evidence="15"/>
<dbReference type="InterPro" id="IPR023019">
    <property type="entry name" value="His_synth_HisIE"/>
</dbReference>
<dbReference type="HAMAP" id="MF_01020">
    <property type="entry name" value="HisE"/>
    <property type="match status" value="1"/>
</dbReference>
<dbReference type="GO" id="GO:0004635">
    <property type="term" value="F:phosphoribosyl-AMP cyclohydrolase activity"/>
    <property type="evidence" value="ECO:0007669"/>
    <property type="project" value="UniProtKB-EC"/>
</dbReference>
<dbReference type="InterPro" id="IPR008179">
    <property type="entry name" value="HisE"/>
</dbReference>
<comment type="catalytic activity">
    <reaction evidence="1 15">
        <text>1-(5-phospho-beta-D-ribosyl)-5'-AMP + H2O = 1-(5-phospho-beta-D-ribosyl)-5-[(5-phospho-beta-D-ribosylamino)methylideneamino]imidazole-4-carboxamide</text>
        <dbReference type="Rhea" id="RHEA:20049"/>
        <dbReference type="ChEBI" id="CHEBI:15377"/>
        <dbReference type="ChEBI" id="CHEBI:58435"/>
        <dbReference type="ChEBI" id="CHEBI:59457"/>
        <dbReference type="EC" id="3.5.4.19"/>
    </reaction>
</comment>
<comment type="catalytic activity">
    <reaction evidence="2 15">
        <text>1-(5-phospho-beta-D-ribosyl)-ATP + H2O = 1-(5-phospho-beta-D-ribosyl)-5'-AMP + diphosphate + H(+)</text>
        <dbReference type="Rhea" id="RHEA:22828"/>
        <dbReference type="ChEBI" id="CHEBI:15377"/>
        <dbReference type="ChEBI" id="CHEBI:15378"/>
        <dbReference type="ChEBI" id="CHEBI:33019"/>
        <dbReference type="ChEBI" id="CHEBI:59457"/>
        <dbReference type="ChEBI" id="CHEBI:73183"/>
        <dbReference type="EC" id="3.6.1.31"/>
    </reaction>
</comment>
<accession>A0ABT8F7J1</accession>
<evidence type="ECO:0000256" key="4">
    <source>
        <dbReference type="ARBA" id="ARBA00005169"/>
    </source>
</evidence>
<evidence type="ECO:0000256" key="5">
    <source>
        <dbReference type="ARBA" id="ARBA00005204"/>
    </source>
</evidence>
<dbReference type="RefSeq" id="WP_320004990.1">
    <property type="nucleotide sequence ID" value="NZ_JAUHJS010000007.1"/>
</dbReference>
<evidence type="ECO:0000259" key="16">
    <source>
        <dbReference type="Pfam" id="PF01502"/>
    </source>
</evidence>
<dbReference type="Pfam" id="PF01503">
    <property type="entry name" value="PRA-PH"/>
    <property type="match status" value="1"/>
</dbReference>
<feature type="domain" description="Phosphoribosyl-AMP cyclohydrolase" evidence="16">
    <location>
        <begin position="26"/>
        <end position="98"/>
    </location>
</feature>
<dbReference type="Proteomes" id="UP001168552">
    <property type="component" value="Unassembled WGS sequence"/>
</dbReference>
<dbReference type="GO" id="GO:0004636">
    <property type="term" value="F:phosphoribosyl-ATP diphosphatase activity"/>
    <property type="evidence" value="ECO:0007669"/>
    <property type="project" value="UniProtKB-EC"/>
</dbReference>
<comment type="similarity">
    <text evidence="6 15">In the C-terminal section; belongs to the PRA-PH family.</text>
</comment>
<keyword evidence="10 15" id="KW-0547">Nucleotide-binding</keyword>
<evidence type="ECO:0000256" key="2">
    <source>
        <dbReference type="ARBA" id="ARBA00001460"/>
    </source>
</evidence>
<keyword evidence="13 15" id="KW-0368">Histidine biosynthesis</keyword>
<evidence type="ECO:0000256" key="13">
    <source>
        <dbReference type="ARBA" id="ARBA00023102"/>
    </source>
</evidence>
<sequence length="200" mass="22154">MALQFDKLQGLIPAVVQDVETRKVLMLGFMNVEAYEKTKSEGLVTFFSRSKNRLWTKGETSGNFLEVVEIKEDCDEDTLLIYVKPTGPVCHTGADTCFDETNQGSQFLEHLAGIIKSRKSASADTSYTASLFAKGINKIAQKVGEEAVELVIEAKDDNKELFMGEAADLLFHYLILLEAKGYSLEEVLAVLRARHAAKAK</sequence>
<evidence type="ECO:0000256" key="12">
    <source>
        <dbReference type="ARBA" id="ARBA00022840"/>
    </source>
</evidence>
<feature type="region of interest" description="Phosphoribosyl-ATP pyrophosphohydrolase" evidence="15">
    <location>
        <begin position="108"/>
        <end position="200"/>
    </location>
</feature>
<evidence type="ECO:0000313" key="18">
    <source>
        <dbReference type="Proteomes" id="UP001168552"/>
    </source>
</evidence>
<dbReference type="HAMAP" id="MF_01019">
    <property type="entry name" value="HisIE"/>
    <property type="match status" value="1"/>
</dbReference>
<evidence type="ECO:0000256" key="15">
    <source>
        <dbReference type="HAMAP-Rule" id="MF_01019"/>
    </source>
</evidence>
<keyword evidence="18" id="KW-1185">Reference proteome</keyword>
<evidence type="ECO:0000256" key="9">
    <source>
        <dbReference type="ARBA" id="ARBA00022605"/>
    </source>
</evidence>
<dbReference type="Gene3D" id="3.10.20.810">
    <property type="entry name" value="Phosphoribosyl-AMP cyclohydrolase"/>
    <property type="match status" value="1"/>
</dbReference>
<keyword evidence="11 15" id="KW-0378">Hydrolase</keyword>
<reference evidence="17" key="1">
    <citation type="submission" date="2023-06" db="EMBL/GenBank/DDBJ databases">
        <title>Cytophagales bacterium Strain LB-30, isolated from soil.</title>
        <authorList>
            <person name="Liu B."/>
        </authorList>
    </citation>
    <scope>NUCLEOTIDE SEQUENCE</scope>
    <source>
        <strain evidence="17">LB-30</strain>
    </source>
</reference>
<evidence type="ECO:0000256" key="6">
    <source>
        <dbReference type="ARBA" id="ARBA00007731"/>
    </source>
</evidence>
<dbReference type="EC" id="3.6.1.31" evidence="15"/>